<dbReference type="KEGG" id="mbac:BN1209_0802"/>
<dbReference type="AlphaFoldDB" id="A0A0B7IU68"/>
<dbReference type="NCBIfam" id="TIGR02521">
    <property type="entry name" value="type_IV_pilW"/>
    <property type="match status" value="1"/>
</dbReference>
<keyword evidence="2 3" id="KW-0802">TPR repeat</keyword>
<name>A0A0B7IU68_9PROT</name>
<dbReference type="Pfam" id="PF13181">
    <property type="entry name" value="TPR_8"/>
    <property type="match status" value="1"/>
</dbReference>
<evidence type="ECO:0000256" key="4">
    <source>
        <dbReference type="SAM" id="SignalP"/>
    </source>
</evidence>
<dbReference type="OrthoDB" id="9814042at2"/>
<dbReference type="RefSeq" id="WP_052661088.1">
    <property type="nucleotide sequence ID" value="NZ_LN794158.1"/>
</dbReference>
<dbReference type="InterPro" id="IPR051012">
    <property type="entry name" value="CellSynth/LPSAsmb/PSIAsmb"/>
</dbReference>
<dbReference type="Gene3D" id="1.25.40.10">
    <property type="entry name" value="Tetratricopeptide repeat domain"/>
    <property type="match status" value="1"/>
</dbReference>
<dbReference type="SMART" id="SM00028">
    <property type="entry name" value="TPR"/>
    <property type="match status" value="5"/>
</dbReference>
<gene>
    <name evidence="5" type="ORF">BN1209_0802</name>
</gene>
<proteinExistence type="predicted"/>
<feature type="chain" id="PRO_5002118042" evidence="4">
    <location>
        <begin position="20"/>
        <end position="249"/>
    </location>
</feature>
<evidence type="ECO:0000256" key="3">
    <source>
        <dbReference type="PROSITE-ProRule" id="PRU00339"/>
    </source>
</evidence>
<evidence type="ECO:0000256" key="1">
    <source>
        <dbReference type="ARBA" id="ARBA00022737"/>
    </source>
</evidence>
<dbReference type="PANTHER" id="PTHR45586:SF1">
    <property type="entry name" value="LIPOPOLYSACCHARIDE ASSEMBLY PROTEIN B"/>
    <property type="match status" value="1"/>
</dbReference>
<keyword evidence="1" id="KW-0677">Repeat</keyword>
<dbReference type="HOGENOM" id="CLU_003728_7_0_4"/>
<dbReference type="STRING" id="1581680.BN1209_0802"/>
<dbReference type="InterPro" id="IPR011990">
    <property type="entry name" value="TPR-like_helical_dom_sf"/>
</dbReference>
<keyword evidence="6" id="KW-1185">Reference proteome</keyword>
<reference evidence="6" key="1">
    <citation type="submission" date="2014-12" db="EMBL/GenBank/DDBJ databases">
        <authorList>
            <person name="Salcher M.M."/>
        </authorList>
    </citation>
    <scope>NUCLEOTIDE SEQUENCE [LARGE SCALE GENOMIC DNA]</scope>
    <source>
        <strain evidence="6">MMS-10A-171</strain>
    </source>
</reference>
<accession>A0A0B7IU68</accession>
<sequence>MRQLLILLVLLLSACANQSAMRLSAIDGNKQDSARIHAELGSGYYQQGQMAVALNEFIKSTEFDPNYSPGYNGLAMTYAAINEDDKAELNFKKAIALDVKSAEAHNNYGSFLCSRNRIDASIHHFQEAVKSPLYTTPFIAYTNAGYCSLKKSDLLGAERFFSLALQYQPLLHNTAYQLAKLYFDRQQYGLAQQTLFNAMANNPNPDMLWLGIRIEHQLGNQDVESSYVTELKSKFPDSPQTKLLLSRGK</sequence>
<organism evidence="5 6">
    <name type="scientific">Candidatus Methylopumilus turicensis</name>
    <dbReference type="NCBI Taxonomy" id="1581680"/>
    <lineage>
        <taxon>Bacteria</taxon>
        <taxon>Pseudomonadati</taxon>
        <taxon>Pseudomonadota</taxon>
        <taxon>Betaproteobacteria</taxon>
        <taxon>Nitrosomonadales</taxon>
        <taxon>Methylophilaceae</taxon>
        <taxon>Candidatus Methylopumilus</taxon>
    </lineage>
</organism>
<feature type="repeat" description="TPR" evidence="3">
    <location>
        <begin position="34"/>
        <end position="67"/>
    </location>
</feature>
<dbReference type="SUPFAM" id="SSF81901">
    <property type="entry name" value="HCP-like"/>
    <property type="match status" value="1"/>
</dbReference>
<dbReference type="PROSITE" id="PS51257">
    <property type="entry name" value="PROKAR_LIPOPROTEIN"/>
    <property type="match status" value="1"/>
</dbReference>
<dbReference type="PROSITE" id="PS50005">
    <property type="entry name" value="TPR"/>
    <property type="match status" value="1"/>
</dbReference>
<protein>
    <submittedName>
        <fullName evidence="5">Type IV pilus biogenesis/stability protein PilW</fullName>
    </submittedName>
</protein>
<keyword evidence="4" id="KW-0732">Signal</keyword>
<dbReference type="InterPro" id="IPR019734">
    <property type="entry name" value="TPR_rpt"/>
</dbReference>
<dbReference type="EMBL" id="LN794158">
    <property type="protein sequence ID" value="CEN55845.1"/>
    <property type="molecule type" value="Genomic_DNA"/>
</dbReference>
<evidence type="ECO:0000313" key="5">
    <source>
        <dbReference type="EMBL" id="CEN55845.1"/>
    </source>
</evidence>
<dbReference type="PANTHER" id="PTHR45586">
    <property type="entry name" value="TPR REPEAT-CONTAINING PROTEIN PA4667"/>
    <property type="match status" value="1"/>
</dbReference>
<dbReference type="InterPro" id="IPR013360">
    <property type="entry name" value="Pilus_4_PilW"/>
</dbReference>
<dbReference type="Proteomes" id="UP000056322">
    <property type="component" value="Chromosome 1"/>
</dbReference>
<feature type="signal peptide" evidence="4">
    <location>
        <begin position="1"/>
        <end position="19"/>
    </location>
</feature>
<evidence type="ECO:0000313" key="6">
    <source>
        <dbReference type="Proteomes" id="UP000056322"/>
    </source>
</evidence>
<evidence type="ECO:0000256" key="2">
    <source>
        <dbReference type="ARBA" id="ARBA00022803"/>
    </source>
</evidence>